<keyword evidence="9" id="KW-0735">Signal-anchor</keyword>
<evidence type="ECO:0000256" key="12">
    <source>
        <dbReference type="ARBA" id="ARBA00023180"/>
    </source>
</evidence>
<keyword evidence="6" id="KW-1003">Cell membrane</keyword>
<keyword evidence="8" id="KW-0378">Hydrolase</keyword>
<dbReference type="Proteomes" id="UP000757232">
    <property type="component" value="Unassembled WGS sequence"/>
</dbReference>
<dbReference type="Gene3D" id="3.40.50.1700">
    <property type="entry name" value="Glycoside hydrolase family 3 C-terminal domain"/>
    <property type="match status" value="1"/>
</dbReference>
<dbReference type="PANTHER" id="PTHR42715:SF20">
    <property type="entry name" value="BETA-GLUCOSIDASE E-RELATED"/>
    <property type="match status" value="1"/>
</dbReference>
<dbReference type="SUPFAM" id="SSF52279">
    <property type="entry name" value="Beta-D-glucan exohydrolase, C-terminal domain"/>
    <property type="match status" value="1"/>
</dbReference>
<dbReference type="GO" id="GO:0008422">
    <property type="term" value="F:beta-glucosidase activity"/>
    <property type="evidence" value="ECO:0007669"/>
    <property type="project" value="UniProtKB-EC"/>
</dbReference>
<gene>
    <name evidence="24" type="ORF">A7U60_g6976</name>
</gene>
<evidence type="ECO:0000256" key="11">
    <source>
        <dbReference type="ARBA" id="ARBA00023136"/>
    </source>
</evidence>
<dbReference type="PANTHER" id="PTHR42715">
    <property type="entry name" value="BETA-GLUCOSIDASE"/>
    <property type="match status" value="1"/>
</dbReference>
<evidence type="ECO:0000256" key="21">
    <source>
        <dbReference type="SAM" id="MobiDB-lite"/>
    </source>
</evidence>
<dbReference type="InterPro" id="IPR036881">
    <property type="entry name" value="Glyco_hydro_3_C_sf"/>
</dbReference>
<evidence type="ECO:0000256" key="3">
    <source>
        <dbReference type="ARBA" id="ARBA00004987"/>
    </source>
</evidence>
<keyword evidence="7 22" id="KW-0812">Transmembrane</keyword>
<sequence length="973" mass="106108">MARRRQQARNGHEDRDEDEAIALLSQEQEQNLGSTGAEDAEQYDERAPLNAEASQRGPSETLWNGTASSSWKSRFLSRFLDLKRIRHALLIGLASVLALVVVIASAGGTVVYITAPRDGLSPPWYPSPPGGTLPLWKTSYEKAARLVNQMSLIEKVNVTTGTGWQMGLCVGNTGTANNVKFPSLCLQDGPLGIRFADHATAFPAGVTVGATWNRDLMYQHGRLHGREARMKGVHVILGPAMGPLGRMPGGGRNWEGFGADPVLQGVAAYQTIKGIQEEGVVATAKHYILNEQEHFRQAFEWGLPNALSVNIDDRTLHEIYLWPFAESVRAGVASIMCSYQMVNNSYACGNSKLLNGILKDELGFQGFVQSDWLAQRSGVASALAGLDMTMPGDGLRWANGDSLWGSHLTRSILNGSLPISRLNDMVTRIVAAYYQLNQDDPDRFPQEGPNFSSWIDEQVGFLHHGSGEGERGVVNKYVDVQGEGEDAHGKLVRRIGAEAVTLLKNEDGILPLSKDGSGLTSESRKARVAIIGEDAGEGKGPNYCKDRGCNQGTLAVGWGSGATEFPYLVTPESALRSSFDSNHVSITSYLTNFMPPAGSIEDQDLCLVFINADAGEGFIVHDEISGDRTDLHPQKGGDRLVQNVAKRCGRGKGKTVVVMHSVGPVIVERWIDMREVKGLLFAHLPGQESGNSLADVLFGDVDASGRLPYTVGKSLKDYGKAGQIMTIPNGIIPQQDFKEGLYIDYRHFDKYMIAPRYEFGFGLSYTTFSYSDLNITLIKPKSSYPSPRPQSISPPILDETIPPASEAVFPVGLRKLKKFIYPYINSVSEIKTGKYPYPEGYDTAQPPSQAGGGEGGNPSLWDAYVEVQFNLTNTGKRIGKEVVQLYVSFPGNVHIGDEASPPGVYHDFPVRVLRGFDKVELAAGESKVVKLELTRKDLSYWSVVHQNWVMSTRGHFKISVGSSSQNLPLSGLL</sequence>
<keyword evidence="10 22" id="KW-1133">Transmembrane helix</keyword>
<evidence type="ECO:0000256" key="10">
    <source>
        <dbReference type="ARBA" id="ARBA00022989"/>
    </source>
</evidence>
<dbReference type="FunFam" id="3.20.20.300:FF:000002">
    <property type="entry name" value="Probable beta-glucosidase"/>
    <property type="match status" value="1"/>
</dbReference>
<reference evidence="24" key="1">
    <citation type="submission" date="2016-06" db="EMBL/GenBank/DDBJ databases">
        <title>Draft Genome sequence of the fungus Inonotus baumii.</title>
        <authorList>
            <person name="Zhu H."/>
            <person name="Lin W."/>
        </authorList>
    </citation>
    <scope>NUCLEOTIDE SEQUENCE</scope>
    <source>
        <strain evidence="24">821</strain>
    </source>
</reference>
<protein>
    <recommendedName>
        <fullName evidence="17">Probable beta-glucosidase E</fullName>
        <ecNumber evidence="5">3.2.1.21</ecNumber>
    </recommendedName>
    <alternativeName>
        <fullName evidence="18">Beta-D-glucoside glucohydrolase E</fullName>
    </alternativeName>
    <alternativeName>
        <fullName evidence="19">Cellobiase E</fullName>
    </alternativeName>
    <alternativeName>
        <fullName evidence="20">Gentiobiase E</fullName>
    </alternativeName>
</protein>
<evidence type="ECO:0000256" key="17">
    <source>
        <dbReference type="ARBA" id="ARBA00039576"/>
    </source>
</evidence>
<evidence type="ECO:0000259" key="23">
    <source>
        <dbReference type="SMART" id="SM01217"/>
    </source>
</evidence>
<dbReference type="InterPro" id="IPR050288">
    <property type="entry name" value="Cellulose_deg_GH3"/>
</dbReference>
<organism evidence="24 25">
    <name type="scientific">Sanghuangporus baumii</name>
    <name type="common">Phellinus baumii</name>
    <dbReference type="NCBI Taxonomy" id="108892"/>
    <lineage>
        <taxon>Eukaryota</taxon>
        <taxon>Fungi</taxon>
        <taxon>Dikarya</taxon>
        <taxon>Basidiomycota</taxon>
        <taxon>Agaricomycotina</taxon>
        <taxon>Agaricomycetes</taxon>
        <taxon>Hymenochaetales</taxon>
        <taxon>Hymenochaetaceae</taxon>
        <taxon>Sanghuangporus</taxon>
    </lineage>
</organism>
<evidence type="ECO:0000313" key="24">
    <source>
        <dbReference type="EMBL" id="OCB86078.1"/>
    </source>
</evidence>
<evidence type="ECO:0000256" key="2">
    <source>
        <dbReference type="ARBA" id="ARBA00004401"/>
    </source>
</evidence>
<dbReference type="InterPro" id="IPR036962">
    <property type="entry name" value="Glyco_hydro_3_N_sf"/>
</dbReference>
<keyword evidence="11 22" id="KW-0472">Membrane</keyword>
<keyword evidence="12" id="KW-0325">Glycoprotein</keyword>
<evidence type="ECO:0000256" key="4">
    <source>
        <dbReference type="ARBA" id="ARBA00005336"/>
    </source>
</evidence>
<keyword evidence="14" id="KW-0326">Glycosidase</keyword>
<dbReference type="Pfam" id="PF01915">
    <property type="entry name" value="Glyco_hydro_3_C"/>
    <property type="match status" value="1"/>
</dbReference>
<evidence type="ECO:0000256" key="22">
    <source>
        <dbReference type="SAM" id="Phobius"/>
    </source>
</evidence>
<dbReference type="GO" id="GO:0009251">
    <property type="term" value="P:glucan catabolic process"/>
    <property type="evidence" value="ECO:0007669"/>
    <property type="project" value="TreeGrafter"/>
</dbReference>
<dbReference type="FunFam" id="3.40.50.1700:FF:000003">
    <property type="entry name" value="Probable beta-glucosidase"/>
    <property type="match status" value="1"/>
</dbReference>
<dbReference type="InterPro" id="IPR017853">
    <property type="entry name" value="GH"/>
</dbReference>
<comment type="similarity">
    <text evidence="4">Belongs to the glycosyl hydrolase 3 family.</text>
</comment>
<dbReference type="SMART" id="SM01217">
    <property type="entry name" value="Fn3_like"/>
    <property type="match status" value="1"/>
</dbReference>
<dbReference type="Pfam" id="PF14310">
    <property type="entry name" value="Fn3-like"/>
    <property type="match status" value="1"/>
</dbReference>
<dbReference type="GO" id="GO:0005886">
    <property type="term" value="C:plasma membrane"/>
    <property type="evidence" value="ECO:0007669"/>
    <property type="project" value="UniProtKB-SubCell"/>
</dbReference>
<dbReference type="SUPFAM" id="SSF51445">
    <property type="entry name" value="(Trans)glycosidases"/>
    <property type="match status" value="1"/>
</dbReference>
<dbReference type="InterPro" id="IPR013783">
    <property type="entry name" value="Ig-like_fold"/>
</dbReference>
<dbReference type="EMBL" id="LNZH02000205">
    <property type="protein sequence ID" value="OCB86078.1"/>
    <property type="molecule type" value="Genomic_DNA"/>
</dbReference>
<dbReference type="InterPro" id="IPR002772">
    <property type="entry name" value="Glyco_hydro_3_C"/>
</dbReference>
<name>A0A9Q5HU75_SANBA</name>
<feature type="compositionally biased region" description="Polar residues" evidence="21">
    <location>
        <begin position="52"/>
        <end position="66"/>
    </location>
</feature>
<feature type="domain" description="Fibronectin type III-like" evidence="23">
    <location>
        <begin position="881"/>
        <end position="964"/>
    </location>
</feature>
<evidence type="ECO:0000313" key="25">
    <source>
        <dbReference type="Proteomes" id="UP000757232"/>
    </source>
</evidence>
<dbReference type="InterPro" id="IPR026891">
    <property type="entry name" value="Fn3-like"/>
</dbReference>
<dbReference type="Gene3D" id="3.20.20.300">
    <property type="entry name" value="Glycoside hydrolase, family 3, N-terminal domain"/>
    <property type="match status" value="1"/>
</dbReference>
<feature type="compositionally biased region" description="Polar residues" evidence="21">
    <location>
        <begin position="25"/>
        <end position="34"/>
    </location>
</feature>
<comment type="caution">
    <text evidence="24">The sequence shown here is derived from an EMBL/GenBank/DDBJ whole genome shotgun (WGS) entry which is preliminary data.</text>
</comment>
<keyword evidence="25" id="KW-1185">Reference proteome</keyword>
<accession>A0A9Q5HU75</accession>
<dbReference type="InterPro" id="IPR001764">
    <property type="entry name" value="Glyco_hydro_3_N"/>
</dbReference>
<evidence type="ECO:0000256" key="20">
    <source>
        <dbReference type="ARBA" id="ARBA00041811"/>
    </source>
</evidence>
<evidence type="ECO:0000256" key="1">
    <source>
        <dbReference type="ARBA" id="ARBA00000448"/>
    </source>
</evidence>
<dbReference type="Pfam" id="PF00933">
    <property type="entry name" value="Glyco_hydro_3"/>
    <property type="match status" value="1"/>
</dbReference>
<evidence type="ECO:0000256" key="7">
    <source>
        <dbReference type="ARBA" id="ARBA00022692"/>
    </source>
</evidence>
<proteinExistence type="inferred from homology"/>
<evidence type="ECO:0000256" key="8">
    <source>
        <dbReference type="ARBA" id="ARBA00022801"/>
    </source>
</evidence>
<dbReference type="AlphaFoldDB" id="A0A9Q5HU75"/>
<comment type="pathway">
    <text evidence="3">Glycan metabolism; cellulose degradation.</text>
</comment>
<dbReference type="PRINTS" id="PR00133">
    <property type="entry name" value="GLHYDRLASE3"/>
</dbReference>
<feature type="region of interest" description="Disordered" evidence="21">
    <location>
        <begin position="1"/>
        <end position="66"/>
    </location>
</feature>
<evidence type="ECO:0000256" key="15">
    <source>
        <dbReference type="ARBA" id="ARBA00023326"/>
    </source>
</evidence>
<comment type="subcellular location">
    <subcellularLocation>
        <location evidence="2">Cell membrane</location>
        <topology evidence="2">Single-pass type II membrane protein</topology>
    </subcellularLocation>
</comment>
<comment type="function">
    <text evidence="16">Beta-glucosidases are one of a number of cellulolytic enzymes involved in the degradation of cellulosic biomass. Catalyzes the last step releasing glucose from the inhibitory cellobiose.</text>
</comment>
<evidence type="ECO:0000256" key="18">
    <source>
        <dbReference type="ARBA" id="ARBA00041269"/>
    </source>
</evidence>
<evidence type="ECO:0000256" key="5">
    <source>
        <dbReference type="ARBA" id="ARBA00012744"/>
    </source>
</evidence>
<keyword evidence="13" id="KW-0119">Carbohydrate metabolism</keyword>
<evidence type="ECO:0000256" key="14">
    <source>
        <dbReference type="ARBA" id="ARBA00023295"/>
    </source>
</evidence>
<keyword evidence="15" id="KW-0624">Polysaccharide degradation</keyword>
<comment type="catalytic activity">
    <reaction evidence="1">
        <text>Hydrolysis of terminal, non-reducing beta-D-glucosyl residues with release of beta-D-glucose.</text>
        <dbReference type="EC" id="3.2.1.21"/>
    </reaction>
</comment>
<dbReference type="OrthoDB" id="416222at2759"/>
<dbReference type="EC" id="3.2.1.21" evidence="5"/>
<evidence type="ECO:0000256" key="13">
    <source>
        <dbReference type="ARBA" id="ARBA00023277"/>
    </source>
</evidence>
<evidence type="ECO:0000256" key="6">
    <source>
        <dbReference type="ARBA" id="ARBA00022475"/>
    </source>
</evidence>
<evidence type="ECO:0000256" key="9">
    <source>
        <dbReference type="ARBA" id="ARBA00022968"/>
    </source>
</evidence>
<evidence type="ECO:0000256" key="16">
    <source>
        <dbReference type="ARBA" id="ARBA00024983"/>
    </source>
</evidence>
<feature type="transmembrane region" description="Helical" evidence="22">
    <location>
        <begin position="88"/>
        <end position="113"/>
    </location>
</feature>
<dbReference type="Gene3D" id="2.60.40.10">
    <property type="entry name" value="Immunoglobulins"/>
    <property type="match status" value="1"/>
</dbReference>
<evidence type="ECO:0000256" key="19">
    <source>
        <dbReference type="ARBA" id="ARBA00041599"/>
    </source>
</evidence>